<comment type="caution">
    <text evidence="2">The sequence shown here is derived from an EMBL/GenBank/DDBJ whole genome shotgun (WGS) entry which is preliminary data.</text>
</comment>
<name>A0ABD5XV85_9EURY</name>
<evidence type="ECO:0000313" key="3">
    <source>
        <dbReference type="Proteomes" id="UP001596368"/>
    </source>
</evidence>
<proteinExistence type="predicted"/>
<dbReference type="Proteomes" id="UP001596368">
    <property type="component" value="Unassembled WGS sequence"/>
</dbReference>
<evidence type="ECO:0000256" key="1">
    <source>
        <dbReference type="SAM" id="MobiDB-lite"/>
    </source>
</evidence>
<protein>
    <submittedName>
        <fullName evidence="2">Uncharacterized protein</fullName>
    </submittedName>
</protein>
<keyword evidence="3" id="KW-1185">Reference proteome</keyword>
<sequence>MDELPEADPPTAIYDDSDHESIRNSVSSEFPASVGDVTVMDPFSTRTRDPFTRTCVVSPASTDPRFTVSVVPSSS</sequence>
<accession>A0ABD5XV85</accession>
<feature type="region of interest" description="Disordered" evidence="1">
    <location>
        <begin position="1"/>
        <end position="28"/>
    </location>
</feature>
<dbReference type="AlphaFoldDB" id="A0ABD5XV85"/>
<dbReference type="EMBL" id="JBHSZG010000001">
    <property type="protein sequence ID" value="MFC7137569.1"/>
    <property type="molecule type" value="Genomic_DNA"/>
</dbReference>
<organism evidence="2 3">
    <name type="scientific">Halobaculum litoreum</name>
    <dbReference type="NCBI Taxonomy" id="3031998"/>
    <lineage>
        <taxon>Archaea</taxon>
        <taxon>Methanobacteriati</taxon>
        <taxon>Methanobacteriota</taxon>
        <taxon>Stenosarchaea group</taxon>
        <taxon>Halobacteria</taxon>
        <taxon>Halobacteriales</taxon>
        <taxon>Haloferacaceae</taxon>
        <taxon>Halobaculum</taxon>
    </lineage>
</organism>
<reference evidence="2 3" key="1">
    <citation type="journal article" date="2019" name="Int. J. Syst. Evol. Microbiol.">
        <title>The Global Catalogue of Microorganisms (GCM) 10K type strain sequencing project: providing services to taxonomists for standard genome sequencing and annotation.</title>
        <authorList>
            <consortium name="The Broad Institute Genomics Platform"/>
            <consortium name="The Broad Institute Genome Sequencing Center for Infectious Disease"/>
            <person name="Wu L."/>
            <person name="Ma J."/>
        </authorList>
    </citation>
    <scope>NUCLEOTIDE SEQUENCE [LARGE SCALE GENOMIC DNA]</scope>
    <source>
        <strain evidence="2 3">DT92</strain>
    </source>
</reference>
<gene>
    <name evidence="2" type="ORF">ACFQRB_16215</name>
</gene>
<evidence type="ECO:0000313" key="2">
    <source>
        <dbReference type="EMBL" id="MFC7137569.1"/>
    </source>
</evidence>